<reference evidence="11" key="1">
    <citation type="submission" date="2022-10" db="EMBL/GenBank/DDBJ databases">
        <authorList>
            <person name="Chen Y."/>
            <person name="Dougan E. K."/>
            <person name="Chan C."/>
            <person name="Rhodes N."/>
            <person name="Thang M."/>
        </authorList>
    </citation>
    <scope>NUCLEOTIDE SEQUENCE</scope>
</reference>
<dbReference type="InterPro" id="IPR042098">
    <property type="entry name" value="TauD-like_sf"/>
</dbReference>
<dbReference type="Pfam" id="PF13041">
    <property type="entry name" value="PPR_2"/>
    <property type="match status" value="1"/>
</dbReference>
<keyword evidence="13" id="KW-1185">Reference proteome</keyword>
<evidence type="ECO:0000256" key="7">
    <source>
        <dbReference type="ARBA" id="ARBA00022737"/>
    </source>
</evidence>
<keyword evidence="6" id="KW-0819">tRNA processing</keyword>
<feature type="repeat" description="PPR" evidence="9">
    <location>
        <begin position="545"/>
        <end position="579"/>
    </location>
</feature>
<keyword evidence="3" id="KW-0489">Methyltransferase</keyword>
<dbReference type="SUPFAM" id="SSF51197">
    <property type="entry name" value="Clavaminate synthase-like"/>
    <property type="match status" value="1"/>
</dbReference>
<evidence type="ECO:0000259" key="10">
    <source>
        <dbReference type="Pfam" id="PF02668"/>
    </source>
</evidence>
<evidence type="ECO:0000256" key="8">
    <source>
        <dbReference type="ARBA" id="ARBA00023002"/>
    </source>
</evidence>
<evidence type="ECO:0000256" key="9">
    <source>
        <dbReference type="PROSITE-ProRule" id="PRU00708"/>
    </source>
</evidence>
<keyword evidence="8" id="KW-0560">Oxidoreductase</keyword>
<dbReference type="InterPro" id="IPR029063">
    <property type="entry name" value="SAM-dependent_MTases_sf"/>
</dbReference>
<feature type="repeat" description="PPR" evidence="9">
    <location>
        <begin position="510"/>
        <end position="544"/>
    </location>
</feature>
<organism evidence="11">
    <name type="scientific">Cladocopium goreaui</name>
    <dbReference type="NCBI Taxonomy" id="2562237"/>
    <lineage>
        <taxon>Eukaryota</taxon>
        <taxon>Sar</taxon>
        <taxon>Alveolata</taxon>
        <taxon>Dinophyceae</taxon>
        <taxon>Suessiales</taxon>
        <taxon>Symbiodiniaceae</taxon>
        <taxon>Cladocopium</taxon>
    </lineage>
</organism>
<dbReference type="InterPro" id="IPR003358">
    <property type="entry name" value="tRNA_(Gua-N-7)_MeTrfase_Trmb"/>
</dbReference>
<feature type="repeat" description="PPR" evidence="9">
    <location>
        <begin position="580"/>
        <end position="610"/>
    </location>
</feature>
<dbReference type="Proteomes" id="UP001152797">
    <property type="component" value="Unassembled WGS sequence"/>
</dbReference>
<feature type="domain" description="TauD/TfdA-like" evidence="10">
    <location>
        <begin position="124"/>
        <end position="391"/>
    </location>
</feature>
<dbReference type="InterPro" id="IPR011990">
    <property type="entry name" value="TPR-like_helical_dom_sf"/>
</dbReference>
<dbReference type="Pfam" id="PF02390">
    <property type="entry name" value="Methyltransf_4"/>
    <property type="match status" value="1"/>
</dbReference>
<dbReference type="Pfam" id="PF01535">
    <property type="entry name" value="PPR"/>
    <property type="match status" value="1"/>
</dbReference>
<dbReference type="EMBL" id="CAMXCT030003569">
    <property type="protein sequence ID" value="CAL4792451.1"/>
    <property type="molecule type" value="Genomic_DNA"/>
</dbReference>
<keyword evidence="7" id="KW-0677">Repeat</keyword>
<dbReference type="Gene3D" id="3.60.130.10">
    <property type="entry name" value="Clavaminate synthase-like"/>
    <property type="match status" value="1"/>
</dbReference>
<dbReference type="EMBL" id="CAMXCT010003569">
    <property type="protein sequence ID" value="CAI4005139.1"/>
    <property type="molecule type" value="Genomic_DNA"/>
</dbReference>
<name>A0A9P1G9I3_9DINO</name>
<evidence type="ECO:0000256" key="4">
    <source>
        <dbReference type="ARBA" id="ARBA00022679"/>
    </source>
</evidence>
<dbReference type="PANTHER" id="PTHR47447">
    <property type="entry name" value="OS03G0856100 PROTEIN"/>
    <property type="match status" value="1"/>
</dbReference>
<dbReference type="OrthoDB" id="42736at2759"/>
<comment type="catalytic activity">
    <reaction evidence="1">
        <text>guanosine(46) in tRNA + S-adenosyl-L-methionine = N(7)-methylguanosine(46) in tRNA + S-adenosyl-L-homocysteine</text>
        <dbReference type="Rhea" id="RHEA:42708"/>
        <dbReference type="Rhea" id="RHEA-COMP:10188"/>
        <dbReference type="Rhea" id="RHEA-COMP:10189"/>
        <dbReference type="ChEBI" id="CHEBI:57856"/>
        <dbReference type="ChEBI" id="CHEBI:59789"/>
        <dbReference type="ChEBI" id="CHEBI:74269"/>
        <dbReference type="ChEBI" id="CHEBI:74480"/>
        <dbReference type="EC" id="2.1.1.33"/>
    </reaction>
</comment>
<dbReference type="Gene3D" id="3.40.50.150">
    <property type="entry name" value="Vaccinia Virus protein VP39"/>
    <property type="match status" value="1"/>
</dbReference>
<dbReference type="SUPFAM" id="SSF53335">
    <property type="entry name" value="S-adenosyl-L-methionine-dependent methyltransferases"/>
    <property type="match status" value="1"/>
</dbReference>
<dbReference type="PANTHER" id="PTHR47447:SF15">
    <property type="entry name" value="OS02G0120000 PROTEIN"/>
    <property type="match status" value="1"/>
</dbReference>
<evidence type="ECO:0000313" key="13">
    <source>
        <dbReference type="Proteomes" id="UP001152797"/>
    </source>
</evidence>
<dbReference type="Pfam" id="PF02668">
    <property type="entry name" value="TauD"/>
    <property type="match status" value="1"/>
</dbReference>
<evidence type="ECO:0000256" key="5">
    <source>
        <dbReference type="ARBA" id="ARBA00022691"/>
    </source>
</evidence>
<dbReference type="InterPro" id="IPR003819">
    <property type="entry name" value="TauD/TfdA-like"/>
</dbReference>
<keyword evidence="5" id="KW-0949">S-adenosyl-L-methionine</keyword>
<evidence type="ECO:0000256" key="6">
    <source>
        <dbReference type="ARBA" id="ARBA00022694"/>
    </source>
</evidence>
<reference evidence="12" key="2">
    <citation type="submission" date="2024-04" db="EMBL/GenBank/DDBJ databases">
        <authorList>
            <person name="Chen Y."/>
            <person name="Shah S."/>
            <person name="Dougan E. K."/>
            <person name="Thang M."/>
            <person name="Chan C."/>
        </authorList>
    </citation>
    <scope>NUCLEOTIDE SEQUENCE [LARGE SCALE GENOMIC DNA]</scope>
</reference>
<dbReference type="PROSITE" id="PS51375">
    <property type="entry name" value="PPR"/>
    <property type="match status" value="3"/>
</dbReference>
<dbReference type="GO" id="GO:0008176">
    <property type="term" value="F:tRNA (guanine(46)-N7)-methyltransferase activity"/>
    <property type="evidence" value="ECO:0007669"/>
    <property type="project" value="UniProtKB-EC"/>
</dbReference>
<gene>
    <name evidence="11" type="ORF">C1SCF055_LOCUS30892</name>
</gene>
<evidence type="ECO:0000313" key="11">
    <source>
        <dbReference type="EMBL" id="CAI4005139.1"/>
    </source>
</evidence>
<evidence type="ECO:0000256" key="2">
    <source>
        <dbReference type="ARBA" id="ARBA00011977"/>
    </source>
</evidence>
<dbReference type="NCBIfam" id="TIGR00756">
    <property type="entry name" value="PPR"/>
    <property type="match status" value="2"/>
</dbReference>
<dbReference type="EC" id="2.1.1.33" evidence="2"/>
<dbReference type="InterPro" id="IPR002885">
    <property type="entry name" value="PPR_rpt"/>
</dbReference>
<evidence type="ECO:0000256" key="1">
    <source>
        <dbReference type="ARBA" id="ARBA00000142"/>
    </source>
</evidence>
<dbReference type="GO" id="GO:0016491">
    <property type="term" value="F:oxidoreductase activity"/>
    <property type="evidence" value="ECO:0007669"/>
    <property type="project" value="UniProtKB-KW"/>
</dbReference>
<dbReference type="EMBL" id="CAMXCT020003569">
    <property type="protein sequence ID" value="CAL1158514.1"/>
    <property type="molecule type" value="Genomic_DNA"/>
</dbReference>
<sequence length="1084" mass="119217">MAKWQRDRLVRLNQAFGVLHTLHLHPHNYVSAQLDFDLPTMDGTAVLWPHVGTVPWTATVEWCHEMGGCTHLKGFEQEVASTGTWTATTLLGGRGGAGAKQIQMLAGTRHGSPWHSVDQLRLPCRVERLDLREKLSANQIKELVELFETYSVLVFKSANLTDEQLVTFASSFAAAYPGASLEASESPAGGANQRGGGRRLIGKIANFDLGTGQILPSSSKLLKHRAGNGLWHIDSSFKVLPALASLMSGQLVVPPGSGGETEFASSRAAYEAFPQKATVDGLICVHDFDYSLRLLGQRPPISICRRVPPARHFLVRSTAAARSFFAGKHCSHVEGLDLQEGRSLIRQINRHIAKQEFVYRHSWSPGDVVLCDNRSCVHRGRPWNPSAKRMVCLVKIAEGFNEVEQRDLACQDSLRDDNLPLAAIAEAAPAPQWDEALAMLEAVGWQELPTTTQAGAMQLGMRDAQMMQGQSTGRDQPYAALVSFVLKQKLTLLPARNAFQQILEEQLQPSAQTFGSLVNAAVRVGDLSEARRWLQESQSRGVNPGVVAYTTLLKGLCEAGHIDESREALKEMLQVGCQPNIRTANTLLRGYRRAGEVEAAVELLQQMEEEWGLAPDATSSEYLVALLCQGFQVKTARTLLKRRAAGGTADGEDGEAFATWEGGRAAALRSRASLWTMLAESFLLCGEIQSAQKSLRRARLLRRKASKVEEPNPEGNSSTVLFTNFKERELSRRATLIAERIQSGSKPISKPALLKHMGRLLALPRAPGPEHQIGAEELLGELKRSFGLSELCSERPKARQRLLGRLQSVVKDGGGHWNLRAAFDSELPLKVELCSGEGEWVCAQASKDDETANWVCVEHRRDRVFRTFSRSLLTNVSNLCFVAGDAALLLRQLAPRSVDHIFVNFPEPPVRRGLGDAEGDDGDAAVDAPHLLTAETFRAMHRVMQRDGTLLVHSDNVTYLRQLAVSLSSLDSFENVNVSDGAVRDRPGSSGEPSVAVWRGRPGIAAGVVDPEASSYFDRLWSHGRFTKRYFILVSAVKRVEQTKELAVFNIFICASNIFDVLRFSTHFDTTLADACWQSMKDLG</sequence>
<proteinExistence type="predicted"/>
<comment type="caution">
    <text evidence="11">The sequence shown here is derived from an EMBL/GenBank/DDBJ whole genome shotgun (WGS) entry which is preliminary data.</text>
</comment>
<dbReference type="PROSITE" id="PS51625">
    <property type="entry name" value="SAM_MT_TRMB"/>
    <property type="match status" value="1"/>
</dbReference>
<accession>A0A9P1G9I3</accession>
<dbReference type="Gene3D" id="1.25.40.10">
    <property type="entry name" value="Tetratricopeptide repeat domain"/>
    <property type="match status" value="1"/>
</dbReference>
<evidence type="ECO:0000256" key="3">
    <source>
        <dbReference type="ARBA" id="ARBA00022603"/>
    </source>
</evidence>
<evidence type="ECO:0000313" key="12">
    <source>
        <dbReference type="EMBL" id="CAL1158514.1"/>
    </source>
</evidence>
<dbReference type="AlphaFoldDB" id="A0A9P1G9I3"/>
<protein>
    <recommendedName>
        <fullName evidence="2">tRNA (guanine(46)-N(7))-methyltransferase</fullName>
        <ecNumber evidence="2">2.1.1.33</ecNumber>
    </recommendedName>
</protein>
<keyword evidence="4" id="KW-0808">Transferase</keyword>